<keyword evidence="3" id="KW-1185">Reference proteome</keyword>
<evidence type="ECO:0000256" key="1">
    <source>
        <dbReference type="SAM" id="MobiDB-lite"/>
    </source>
</evidence>
<dbReference type="HOGENOM" id="CLU_101934_0_0_1"/>
<proteinExistence type="predicted"/>
<evidence type="ECO:0000313" key="2">
    <source>
        <dbReference type="EMBL" id="ERN14355.1"/>
    </source>
</evidence>
<organism evidence="2 3">
    <name type="scientific">Amborella trichopoda</name>
    <dbReference type="NCBI Taxonomy" id="13333"/>
    <lineage>
        <taxon>Eukaryota</taxon>
        <taxon>Viridiplantae</taxon>
        <taxon>Streptophyta</taxon>
        <taxon>Embryophyta</taxon>
        <taxon>Tracheophyta</taxon>
        <taxon>Spermatophyta</taxon>
        <taxon>Magnoliopsida</taxon>
        <taxon>Amborellales</taxon>
        <taxon>Amborellaceae</taxon>
        <taxon>Amborella</taxon>
    </lineage>
</organism>
<dbReference type="EMBL" id="KI392557">
    <property type="protein sequence ID" value="ERN14355.1"/>
    <property type="molecule type" value="Genomic_DNA"/>
</dbReference>
<dbReference type="Gramene" id="ERN14355">
    <property type="protein sequence ID" value="ERN14355"/>
    <property type="gene ID" value="AMTR_s00033p00217590"/>
</dbReference>
<sequence>MMEWASPIAMYVSNIPIEFDYTEYQPPTMPDIGPFDCAKYRPPTIPDNDPSRLVITSRSEQGGHNECAASIGIQDEHESEIERHIDDIDQIESPMRINRYEVVLQDGQDFDDVHNRYGLSSICSEQLGGKQDQRPVE</sequence>
<protein>
    <submittedName>
        <fullName evidence="2">Uncharacterized protein</fullName>
    </submittedName>
</protein>
<accession>U5CWL8</accession>
<dbReference type="Proteomes" id="UP000017836">
    <property type="component" value="Unassembled WGS sequence"/>
</dbReference>
<reference evidence="3" key="1">
    <citation type="journal article" date="2013" name="Science">
        <title>The Amborella genome and the evolution of flowering plants.</title>
        <authorList>
            <consortium name="Amborella Genome Project"/>
        </authorList>
    </citation>
    <scope>NUCLEOTIDE SEQUENCE [LARGE SCALE GENOMIC DNA]</scope>
</reference>
<evidence type="ECO:0000313" key="3">
    <source>
        <dbReference type="Proteomes" id="UP000017836"/>
    </source>
</evidence>
<gene>
    <name evidence="2" type="ORF">AMTR_s00033p00217590</name>
</gene>
<dbReference type="AlphaFoldDB" id="U5CWL8"/>
<feature type="region of interest" description="Disordered" evidence="1">
    <location>
        <begin position="35"/>
        <end position="66"/>
    </location>
</feature>
<name>U5CWL8_AMBTC</name>